<keyword evidence="2" id="KW-1185">Reference proteome</keyword>
<proteinExistence type="predicted"/>
<sequence length="195" mass="21967">MLAYHPTNIINANVCEDCMFVWMDGARSTHRKIFLQAGDRARGLNFDHLSLEVLLLLLFFLDLSPYFVGLTPYSVRPLYVWPLMRLPAGSLAHFRSLAGHPGRRVLLGVLLRSQGVLRVARLSCSNLVVSRGLRTGGAGLEVVSIVKFVNTLLALCRIFVAPSNLVMWRPLHLPLESLYQLKRIRLKIHCVVLKI</sequence>
<dbReference type="Proteomes" id="UP000838756">
    <property type="component" value="Unassembled WGS sequence"/>
</dbReference>
<name>A0A8S4RW28_9NEOP</name>
<dbReference type="AlphaFoldDB" id="A0A8S4RW28"/>
<comment type="caution">
    <text evidence="1">The sequence shown here is derived from an EMBL/GenBank/DDBJ whole genome shotgun (WGS) entry which is preliminary data.</text>
</comment>
<gene>
    <name evidence="1" type="primary">jg26979</name>
    <name evidence="1" type="ORF">PAEG_LOCUS18096</name>
</gene>
<evidence type="ECO:0000313" key="2">
    <source>
        <dbReference type="Proteomes" id="UP000838756"/>
    </source>
</evidence>
<dbReference type="EMBL" id="CAKXAJ010025588">
    <property type="protein sequence ID" value="CAH2241679.1"/>
    <property type="molecule type" value="Genomic_DNA"/>
</dbReference>
<organism evidence="1 2">
    <name type="scientific">Pararge aegeria aegeria</name>
    <dbReference type="NCBI Taxonomy" id="348720"/>
    <lineage>
        <taxon>Eukaryota</taxon>
        <taxon>Metazoa</taxon>
        <taxon>Ecdysozoa</taxon>
        <taxon>Arthropoda</taxon>
        <taxon>Hexapoda</taxon>
        <taxon>Insecta</taxon>
        <taxon>Pterygota</taxon>
        <taxon>Neoptera</taxon>
        <taxon>Endopterygota</taxon>
        <taxon>Lepidoptera</taxon>
        <taxon>Glossata</taxon>
        <taxon>Ditrysia</taxon>
        <taxon>Papilionoidea</taxon>
        <taxon>Nymphalidae</taxon>
        <taxon>Satyrinae</taxon>
        <taxon>Satyrini</taxon>
        <taxon>Parargina</taxon>
        <taxon>Pararge</taxon>
    </lineage>
</organism>
<accession>A0A8S4RW28</accession>
<reference evidence="1" key="1">
    <citation type="submission" date="2022-03" db="EMBL/GenBank/DDBJ databases">
        <authorList>
            <person name="Lindestad O."/>
        </authorList>
    </citation>
    <scope>NUCLEOTIDE SEQUENCE</scope>
</reference>
<protein>
    <submittedName>
        <fullName evidence="1">Jg26979 protein</fullName>
    </submittedName>
</protein>
<evidence type="ECO:0000313" key="1">
    <source>
        <dbReference type="EMBL" id="CAH2241679.1"/>
    </source>
</evidence>